<dbReference type="RefSeq" id="WP_354152263.1">
    <property type="nucleotide sequence ID" value="NZ_JBEPMN010000011.1"/>
</dbReference>
<protein>
    <submittedName>
        <fullName evidence="1">Uncharacterized protein</fullName>
    </submittedName>
</protein>
<proteinExistence type="predicted"/>
<accession>A0ABV2KMU4</accession>
<evidence type="ECO:0000313" key="2">
    <source>
        <dbReference type="Proteomes" id="UP001549143"/>
    </source>
</evidence>
<keyword evidence="2" id="KW-1185">Reference proteome</keyword>
<dbReference type="Proteomes" id="UP001549143">
    <property type="component" value="Unassembled WGS sequence"/>
</dbReference>
<organism evidence="1 2">
    <name type="scientific">Aquamicrobium ahrensii</name>
    <dbReference type="NCBI Taxonomy" id="469551"/>
    <lineage>
        <taxon>Bacteria</taxon>
        <taxon>Pseudomonadati</taxon>
        <taxon>Pseudomonadota</taxon>
        <taxon>Alphaproteobacteria</taxon>
        <taxon>Hyphomicrobiales</taxon>
        <taxon>Phyllobacteriaceae</taxon>
        <taxon>Aquamicrobium</taxon>
    </lineage>
</organism>
<sequence>MARRSAILDLAGRASIAQPASFRVDRAACRTTPALTCLPIAGEPIISTA</sequence>
<name>A0ABV2KMU4_9HYPH</name>
<comment type="caution">
    <text evidence="1">The sequence shown here is derived from an EMBL/GenBank/DDBJ whole genome shotgun (WGS) entry which is preliminary data.</text>
</comment>
<evidence type="ECO:0000313" key="1">
    <source>
        <dbReference type="EMBL" id="MET3662411.1"/>
    </source>
</evidence>
<gene>
    <name evidence="1" type="ORF">ABID44_002749</name>
</gene>
<dbReference type="EMBL" id="JBEPMN010000011">
    <property type="protein sequence ID" value="MET3662411.1"/>
    <property type="molecule type" value="Genomic_DNA"/>
</dbReference>
<reference evidence="1 2" key="1">
    <citation type="submission" date="2024-06" db="EMBL/GenBank/DDBJ databases">
        <title>Genomic Encyclopedia of Type Strains, Phase IV (KMG-IV): sequencing the most valuable type-strain genomes for metagenomic binning, comparative biology and taxonomic classification.</title>
        <authorList>
            <person name="Goeker M."/>
        </authorList>
    </citation>
    <scope>NUCLEOTIDE SEQUENCE [LARGE SCALE GENOMIC DNA]</scope>
    <source>
        <strain evidence="1 2">DSM 19730</strain>
    </source>
</reference>